<evidence type="ECO:0000256" key="7">
    <source>
        <dbReference type="ARBA" id="ARBA00022643"/>
    </source>
</evidence>
<keyword evidence="4" id="KW-0597">Phosphoprotein</keyword>
<dbReference type="SMART" id="SM00911">
    <property type="entry name" value="HWE_HK"/>
    <property type="match status" value="1"/>
</dbReference>
<dbReference type="PANTHER" id="PTHR41523">
    <property type="entry name" value="TWO-COMPONENT SYSTEM SENSOR PROTEIN"/>
    <property type="match status" value="1"/>
</dbReference>
<dbReference type="InterPro" id="IPR036890">
    <property type="entry name" value="HATPase_C_sf"/>
</dbReference>
<dbReference type="RefSeq" id="WP_170143252.1">
    <property type="nucleotide sequence ID" value="NZ_BJMI01000041.1"/>
</dbReference>
<evidence type="ECO:0000256" key="15">
    <source>
        <dbReference type="ARBA" id="ARBA00023170"/>
    </source>
</evidence>
<gene>
    <name evidence="19" type="ORF">C7453_11166</name>
    <name evidence="18" type="ORF">HLH32_16700</name>
</gene>
<dbReference type="AlphaFoldDB" id="A0A370FXI4"/>
<dbReference type="GO" id="GO:0005524">
    <property type="term" value="F:ATP binding"/>
    <property type="evidence" value="ECO:0007669"/>
    <property type="project" value="UniProtKB-KW"/>
</dbReference>
<dbReference type="PROSITE" id="PS50113">
    <property type="entry name" value="PAC"/>
    <property type="match status" value="1"/>
</dbReference>
<dbReference type="Gene3D" id="3.30.450.40">
    <property type="match status" value="2"/>
</dbReference>
<dbReference type="Pfam" id="PF01590">
    <property type="entry name" value="GAF"/>
    <property type="match status" value="1"/>
</dbReference>
<evidence type="ECO:0000256" key="2">
    <source>
        <dbReference type="ARBA" id="ARBA00012438"/>
    </source>
</evidence>
<keyword evidence="15" id="KW-0675">Receptor</keyword>
<organism evidence="19 20">
    <name type="scientific">Gluconacetobacter liquefaciens</name>
    <name type="common">Acetobacter liquefaciens</name>
    <dbReference type="NCBI Taxonomy" id="89584"/>
    <lineage>
        <taxon>Bacteria</taxon>
        <taxon>Pseudomonadati</taxon>
        <taxon>Pseudomonadota</taxon>
        <taxon>Alphaproteobacteria</taxon>
        <taxon>Acetobacterales</taxon>
        <taxon>Acetobacteraceae</taxon>
        <taxon>Gluconacetobacter</taxon>
    </lineage>
</organism>
<accession>A0A370FXI4</accession>
<keyword evidence="7" id="KW-0288">FMN</keyword>
<comment type="catalytic activity">
    <reaction evidence="1">
        <text>ATP + protein L-histidine = ADP + protein N-phospho-L-histidine.</text>
        <dbReference type="EC" id="2.7.13.3"/>
    </reaction>
</comment>
<dbReference type="SUPFAM" id="SSF55781">
    <property type="entry name" value="GAF domain-like"/>
    <property type="match status" value="2"/>
</dbReference>
<reference evidence="18 21" key="2">
    <citation type="submission" date="2020-04" db="EMBL/GenBank/DDBJ databases">
        <title>Description of novel Gluconacetobacter.</title>
        <authorList>
            <person name="Sombolestani A."/>
        </authorList>
    </citation>
    <scope>NUCLEOTIDE SEQUENCE [LARGE SCALE GENOMIC DNA]</scope>
    <source>
        <strain evidence="18 21">LMG 1382</strain>
    </source>
</reference>
<dbReference type="InterPro" id="IPR000014">
    <property type="entry name" value="PAS"/>
</dbReference>
<evidence type="ECO:0000259" key="17">
    <source>
        <dbReference type="PROSITE" id="PS50113"/>
    </source>
</evidence>
<keyword evidence="6" id="KW-0285">Flavoprotein</keyword>
<dbReference type="SMART" id="SM00086">
    <property type="entry name" value="PAC"/>
    <property type="match status" value="1"/>
</dbReference>
<keyword evidence="12" id="KW-0067">ATP-binding</keyword>
<dbReference type="InterPro" id="IPR029016">
    <property type="entry name" value="GAF-like_dom_sf"/>
</dbReference>
<dbReference type="Proteomes" id="UP000562982">
    <property type="component" value="Unassembled WGS sequence"/>
</dbReference>
<keyword evidence="13" id="KW-0157">Chromophore</keyword>
<keyword evidence="5" id="KW-0716">Sensory transduction</keyword>
<evidence type="ECO:0000313" key="19">
    <source>
        <dbReference type="EMBL" id="RDI36282.1"/>
    </source>
</evidence>
<keyword evidence="3" id="KW-0600">Photoreceptor protein</keyword>
<dbReference type="PANTHER" id="PTHR41523:SF7">
    <property type="entry name" value="HISTIDINE KINASE"/>
    <property type="match status" value="1"/>
</dbReference>
<keyword evidence="20" id="KW-1185">Reference proteome</keyword>
<evidence type="ECO:0000256" key="8">
    <source>
        <dbReference type="ARBA" id="ARBA00022679"/>
    </source>
</evidence>
<dbReference type="NCBIfam" id="TIGR00229">
    <property type="entry name" value="sensory_box"/>
    <property type="match status" value="1"/>
</dbReference>
<evidence type="ECO:0000256" key="3">
    <source>
        <dbReference type="ARBA" id="ARBA00022543"/>
    </source>
</evidence>
<comment type="caution">
    <text evidence="19">The sequence shown here is derived from an EMBL/GenBank/DDBJ whole genome shotgun (WGS) entry which is preliminary data.</text>
</comment>
<dbReference type="SUPFAM" id="SSF55785">
    <property type="entry name" value="PYP-like sensor domain (PAS domain)"/>
    <property type="match status" value="1"/>
</dbReference>
<dbReference type="EMBL" id="JABEQI010000013">
    <property type="protein sequence ID" value="MBB2187982.1"/>
    <property type="molecule type" value="Genomic_DNA"/>
</dbReference>
<dbReference type="InterPro" id="IPR001610">
    <property type="entry name" value="PAC"/>
</dbReference>
<dbReference type="GO" id="GO:0009881">
    <property type="term" value="F:photoreceptor activity"/>
    <property type="evidence" value="ECO:0007669"/>
    <property type="project" value="UniProtKB-KW"/>
</dbReference>
<evidence type="ECO:0000256" key="12">
    <source>
        <dbReference type="ARBA" id="ARBA00022840"/>
    </source>
</evidence>
<evidence type="ECO:0000313" key="18">
    <source>
        <dbReference type="EMBL" id="MBB2187982.1"/>
    </source>
</evidence>
<keyword evidence="11" id="KW-0418">Kinase</keyword>
<keyword evidence="14" id="KW-0843">Virulence</keyword>
<dbReference type="InterPro" id="IPR011102">
    <property type="entry name" value="Sig_transdc_His_kinase_HWE"/>
</dbReference>
<evidence type="ECO:0000313" key="20">
    <source>
        <dbReference type="Proteomes" id="UP000254958"/>
    </source>
</evidence>
<keyword evidence="10" id="KW-0547">Nucleotide-binding</keyword>
<evidence type="ECO:0000256" key="9">
    <source>
        <dbReference type="ARBA" id="ARBA00022737"/>
    </source>
</evidence>
<evidence type="ECO:0000256" key="14">
    <source>
        <dbReference type="ARBA" id="ARBA00023026"/>
    </source>
</evidence>
<evidence type="ECO:0000256" key="10">
    <source>
        <dbReference type="ARBA" id="ARBA00022741"/>
    </source>
</evidence>
<evidence type="ECO:0000256" key="5">
    <source>
        <dbReference type="ARBA" id="ARBA00022606"/>
    </source>
</evidence>
<dbReference type="InterPro" id="IPR013655">
    <property type="entry name" value="PAS_fold_3"/>
</dbReference>
<dbReference type="Pfam" id="PF08447">
    <property type="entry name" value="PAS_3"/>
    <property type="match status" value="1"/>
</dbReference>
<sequence>MQTGHPPDASRSLADEPEDEPPYGDLHAFSDPDLDDIAVAAAALCRAPIALISLLDQNLLWFSARVGLDLPFGPLAHSGCAKIVALKAPVVIPDMQADPQTRENALVCDSPGLRFYAGFPLFNQHGTIIGSLCVVDLAIRDAGLSALEHKGLAALARQSMRLMEVRREAIAQDRRLAAQHLSNQQTAEPARDADLDRRRVLEKHALHQATGATSGIGIYELDFATGRITVSPEVCRIAGLPPSPTISAEQWVSLMHPDDRERAPSLAGLIDGSAPLRLQYRILRTNDGKECWVLRQGILDRDDSGHPVRLVGTIQDISPERNTTARLTTLLAIGDALRTAESRQQALEDSCMLMGNRLGIERVGFARITTREELFIVEQSWCAPDIPPFSGSFPFQDFQHTSDFLRGGSVFVLDDITRTSWMRAEQAGYGSVQVVGQVVVPKMTGEDLTGCLFVHSARPREWTLDETSFIRAAADRIFAALDEWDATARQEIINHEILHRLKNTLGIVQSLAHQSFRRDTDQAALATFSARLVALSAAHDLLMKKNWRFTDLASLVTGVLTPLGLETRVAPNGPFVSLGPNAATSFSMLLHELATNALKHGALSVPEGSVSLQWHLQSQGSDTVISLVWQEAGGPPVTTPTRTGFGVRLLKAGLGYHGGTKLQYDPAGLRAELTIPAQAMATD</sequence>
<dbReference type="Gene3D" id="3.30.450.20">
    <property type="entry name" value="PAS domain"/>
    <property type="match status" value="1"/>
</dbReference>
<dbReference type="Proteomes" id="UP000254958">
    <property type="component" value="Unassembled WGS sequence"/>
</dbReference>
<dbReference type="EC" id="2.7.13.3" evidence="2"/>
<evidence type="ECO:0000256" key="1">
    <source>
        <dbReference type="ARBA" id="ARBA00000085"/>
    </source>
</evidence>
<name>A0A370FXI4_GLULI</name>
<evidence type="ECO:0000256" key="11">
    <source>
        <dbReference type="ARBA" id="ARBA00022777"/>
    </source>
</evidence>
<dbReference type="Gene3D" id="2.10.70.100">
    <property type="match status" value="1"/>
</dbReference>
<reference evidence="19 20" key="1">
    <citation type="submission" date="2018-07" db="EMBL/GenBank/DDBJ databases">
        <title>Genomic Encyclopedia of Type Strains, Phase IV (KMG-IV): sequencing the most valuable type-strain genomes for metagenomic binning, comparative biology and taxonomic classification.</title>
        <authorList>
            <person name="Goeker M."/>
        </authorList>
    </citation>
    <scope>NUCLEOTIDE SEQUENCE [LARGE SCALE GENOMIC DNA]</scope>
    <source>
        <strain evidence="19 20">DSM 5603</strain>
    </source>
</reference>
<dbReference type="InterPro" id="IPR000700">
    <property type="entry name" value="PAS-assoc_C"/>
</dbReference>
<evidence type="ECO:0000256" key="16">
    <source>
        <dbReference type="SAM" id="MobiDB-lite"/>
    </source>
</evidence>
<evidence type="ECO:0000256" key="13">
    <source>
        <dbReference type="ARBA" id="ARBA00022991"/>
    </source>
</evidence>
<dbReference type="CDD" id="cd00130">
    <property type="entry name" value="PAS"/>
    <property type="match status" value="1"/>
</dbReference>
<dbReference type="InterPro" id="IPR035965">
    <property type="entry name" value="PAS-like_dom_sf"/>
</dbReference>
<feature type="domain" description="PAC" evidence="17">
    <location>
        <begin position="276"/>
        <end position="329"/>
    </location>
</feature>
<evidence type="ECO:0000256" key="4">
    <source>
        <dbReference type="ARBA" id="ARBA00022553"/>
    </source>
</evidence>
<evidence type="ECO:0000313" key="21">
    <source>
        <dbReference type="Proteomes" id="UP000562982"/>
    </source>
</evidence>
<dbReference type="GO" id="GO:0004673">
    <property type="term" value="F:protein histidine kinase activity"/>
    <property type="evidence" value="ECO:0007669"/>
    <property type="project" value="UniProtKB-EC"/>
</dbReference>
<keyword evidence="9" id="KW-0677">Repeat</keyword>
<dbReference type="Gene3D" id="3.30.565.10">
    <property type="entry name" value="Histidine kinase-like ATPase, C-terminal domain"/>
    <property type="match status" value="1"/>
</dbReference>
<evidence type="ECO:0000256" key="6">
    <source>
        <dbReference type="ARBA" id="ARBA00022630"/>
    </source>
</evidence>
<keyword evidence="8" id="KW-0808">Transferase</keyword>
<dbReference type="InterPro" id="IPR003018">
    <property type="entry name" value="GAF"/>
</dbReference>
<proteinExistence type="predicted"/>
<dbReference type="Pfam" id="PF07536">
    <property type="entry name" value="HWE_HK"/>
    <property type="match status" value="1"/>
</dbReference>
<dbReference type="EMBL" id="QQAW01000011">
    <property type="protein sequence ID" value="RDI36282.1"/>
    <property type="molecule type" value="Genomic_DNA"/>
</dbReference>
<feature type="region of interest" description="Disordered" evidence="16">
    <location>
        <begin position="1"/>
        <end position="27"/>
    </location>
</feature>
<protein>
    <recommendedName>
        <fullName evidence="2">histidine kinase</fullName>
        <ecNumber evidence="2">2.7.13.3</ecNumber>
    </recommendedName>
</protein>